<protein>
    <recommendedName>
        <fullName evidence="1">Ubiquinone biosynthesis accessory factor UbiJ</fullName>
    </recommendedName>
</protein>
<gene>
    <name evidence="1" type="primary">ubiJ</name>
    <name evidence="4" type="ORF">N789_07115</name>
</gene>
<comment type="caution">
    <text evidence="4">The sequence shown here is derived from an EMBL/GenBank/DDBJ whole genome shotgun (WGS) entry which is preliminary data.</text>
</comment>
<keyword evidence="2" id="KW-0175">Coiled coil</keyword>
<evidence type="ECO:0000256" key="2">
    <source>
        <dbReference type="SAM" id="Coils"/>
    </source>
</evidence>
<name>A0A091AZV4_9GAMM</name>
<dbReference type="STRING" id="1121015.GCA_000420545_01874"/>
<dbReference type="AlphaFoldDB" id="A0A091AZV4"/>
<feature type="coiled-coil region" evidence="2">
    <location>
        <begin position="182"/>
        <end position="209"/>
    </location>
</feature>
<dbReference type="EMBL" id="AVCI01000003">
    <property type="protein sequence ID" value="KFN44179.1"/>
    <property type="molecule type" value="Genomic_DNA"/>
</dbReference>
<dbReference type="RefSeq" id="WP_022969491.1">
    <property type="nucleotide sequence ID" value="NZ_ATVD01000003.1"/>
</dbReference>
<keyword evidence="1" id="KW-0963">Cytoplasm</keyword>
<dbReference type="GO" id="GO:0005737">
    <property type="term" value="C:cytoplasm"/>
    <property type="evidence" value="ECO:0007669"/>
    <property type="project" value="UniProtKB-SubCell"/>
</dbReference>
<evidence type="ECO:0000259" key="3">
    <source>
        <dbReference type="Pfam" id="PF02036"/>
    </source>
</evidence>
<dbReference type="PANTHER" id="PTHR38693:SF1">
    <property type="entry name" value="UBIQUINONE BIOSYNTHESIS ACCESSORY FACTOR UBIJ"/>
    <property type="match status" value="1"/>
</dbReference>
<dbReference type="InterPro" id="IPR003033">
    <property type="entry name" value="SCP2_sterol-bd_dom"/>
</dbReference>
<dbReference type="Proteomes" id="UP000029385">
    <property type="component" value="Unassembled WGS sequence"/>
</dbReference>
<dbReference type="HAMAP" id="MF_02215">
    <property type="entry name" value="UbiJ"/>
    <property type="match status" value="1"/>
</dbReference>
<dbReference type="PANTHER" id="PTHR38693">
    <property type="entry name" value="UBIQUINONE BIOSYNTHESIS PROTEIN UBIJ"/>
    <property type="match status" value="1"/>
</dbReference>
<comment type="pathway">
    <text evidence="1">Cofactor biosynthesis; ubiquinone biosynthesis.</text>
</comment>
<dbReference type="eggNOG" id="COG3165">
    <property type="taxonomic scope" value="Bacteria"/>
</dbReference>
<accession>A0A091AZV4</accession>
<organism evidence="4 5">
    <name type="scientific">Arenimonas oryziterrae DSM 21050 = YC6267</name>
    <dbReference type="NCBI Taxonomy" id="1121015"/>
    <lineage>
        <taxon>Bacteria</taxon>
        <taxon>Pseudomonadati</taxon>
        <taxon>Pseudomonadota</taxon>
        <taxon>Gammaproteobacteria</taxon>
        <taxon>Lysobacterales</taxon>
        <taxon>Lysobacteraceae</taxon>
        <taxon>Arenimonas</taxon>
    </lineage>
</organism>
<keyword evidence="5" id="KW-1185">Reference proteome</keyword>
<dbReference type="OrthoDB" id="5965909at2"/>
<dbReference type="GO" id="GO:0006744">
    <property type="term" value="P:ubiquinone biosynthetic process"/>
    <property type="evidence" value="ECO:0007669"/>
    <property type="project" value="UniProtKB-UniRule"/>
</dbReference>
<comment type="subcellular location">
    <subcellularLocation>
        <location evidence="1">Cytoplasm</location>
    </subcellularLocation>
</comment>
<proteinExistence type="inferred from homology"/>
<dbReference type="InterPro" id="IPR038989">
    <property type="entry name" value="UbiJ"/>
</dbReference>
<dbReference type="UniPathway" id="UPA00232"/>
<dbReference type="Pfam" id="PF02036">
    <property type="entry name" value="SCP2"/>
    <property type="match status" value="1"/>
</dbReference>
<evidence type="ECO:0000313" key="4">
    <source>
        <dbReference type="EMBL" id="KFN44179.1"/>
    </source>
</evidence>
<evidence type="ECO:0000313" key="5">
    <source>
        <dbReference type="Proteomes" id="UP000029385"/>
    </source>
</evidence>
<reference evidence="4 5" key="1">
    <citation type="submission" date="2013-09" db="EMBL/GenBank/DDBJ databases">
        <title>Genome sequencing of Arenimonas oryziterrae.</title>
        <authorList>
            <person name="Chen F."/>
            <person name="Wang G."/>
        </authorList>
    </citation>
    <scope>NUCLEOTIDE SEQUENCE [LARGE SCALE GENOMIC DNA]</scope>
    <source>
        <strain evidence="4 5">YC6267</strain>
    </source>
</reference>
<feature type="domain" description="SCP2" evidence="3">
    <location>
        <begin position="22"/>
        <end position="120"/>
    </location>
</feature>
<comment type="similarity">
    <text evidence="1">Belongs to the UbiJ family.</text>
</comment>
<comment type="function">
    <text evidence="1">Required for ubiquinone (coenzyme Q) biosynthesis. Binds hydrophobic ubiquinone biosynthetic intermediates via its SCP2 domain and is essential for the stability of the Ubi complex. May constitute a docking platform where Ubi enzymes assemble and access their SCP2-bound polyprenyl substrates.</text>
</comment>
<evidence type="ECO:0000256" key="1">
    <source>
        <dbReference type="HAMAP-Rule" id="MF_02215"/>
    </source>
</evidence>
<sequence>MSTPSPLDSLKPVAGRALEIALNRLLALDPDTAAAVRKLDGKRIELALVAPAMALAITVRQGQLEVGPPDAGNEPDLGLRATLGGLLAQLPFARTSDAPPVGKLRINGDAELARTLQQLAGRFDPDWDKPFADALGPVFGPQAARVLREALRGGGKLAQNLARDAADYVTEETRDVVAKAELAAFHDDVDALRDRAERLIARADRLRARHGDSA</sequence>
<keyword evidence="1" id="KW-0831">Ubiquinone biosynthesis</keyword>
<dbReference type="PATRIC" id="fig|1121015.4.peg.914"/>